<organism evidence="1 2">
    <name type="scientific">Candidatus Onthovivens merdipullorum</name>
    <dbReference type="NCBI Taxonomy" id="2840889"/>
    <lineage>
        <taxon>Bacteria</taxon>
        <taxon>Bacillati</taxon>
        <taxon>Bacillota</taxon>
        <taxon>Bacilli</taxon>
        <taxon>Bacillales</taxon>
        <taxon>Candidatus Onthovivens</taxon>
    </lineage>
</organism>
<dbReference type="AlphaFoldDB" id="A0A9D9DM02"/>
<accession>A0A9D9DM02</accession>
<sequence length="192" mass="22978">MNEKDYQKYLRSMLIEQDKLEKDKIAEQIKQSRDSLVEYASHLNDYKQEFQSQVLNLIQHISGLVVNALYYNTTYSKHWFDECCNFVRNTIDTKLKQGNNRTKEKALIRAINEKTNNLNVEFITQIIKEFYVKENFEFNEDDLKICVERTINILMQLVQPISDSDMNEIRNILYNIISDLNFEYDDFAEFNK</sequence>
<reference evidence="1" key="2">
    <citation type="journal article" date="2021" name="PeerJ">
        <title>Extensive microbial diversity within the chicken gut microbiome revealed by metagenomics and culture.</title>
        <authorList>
            <person name="Gilroy R."/>
            <person name="Ravi A."/>
            <person name="Getino M."/>
            <person name="Pursley I."/>
            <person name="Horton D.L."/>
            <person name="Alikhan N.F."/>
            <person name="Baker D."/>
            <person name="Gharbi K."/>
            <person name="Hall N."/>
            <person name="Watson M."/>
            <person name="Adriaenssens E.M."/>
            <person name="Foster-Nyarko E."/>
            <person name="Jarju S."/>
            <person name="Secka A."/>
            <person name="Antonio M."/>
            <person name="Oren A."/>
            <person name="Chaudhuri R.R."/>
            <person name="La Ragione R."/>
            <person name="Hildebrand F."/>
            <person name="Pallen M.J."/>
        </authorList>
    </citation>
    <scope>NUCLEOTIDE SEQUENCE</scope>
    <source>
        <strain evidence="1">11159</strain>
    </source>
</reference>
<name>A0A9D9DM02_9BACL</name>
<reference evidence="1" key="1">
    <citation type="submission" date="2020-10" db="EMBL/GenBank/DDBJ databases">
        <authorList>
            <person name="Gilroy R."/>
        </authorList>
    </citation>
    <scope>NUCLEOTIDE SEQUENCE</scope>
    <source>
        <strain evidence="1">11159</strain>
    </source>
</reference>
<evidence type="ECO:0000313" key="2">
    <source>
        <dbReference type="Proteomes" id="UP000823613"/>
    </source>
</evidence>
<dbReference type="Proteomes" id="UP000823613">
    <property type="component" value="Unassembled WGS sequence"/>
</dbReference>
<dbReference type="EMBL" id="JADIMY010000063">
    <property type="protein sequence ID" value="MBO8427499.1"/>
    <property type="molecule type" value="Genomic_DNA"/>
</dbReference>
<proteinExistence type="predicted"/>
<evidence type="ECO:0000313" key="1">
    <source>
        <dbReference type="EMBL" id="MBO8427499.1"/>
    </source>
</evidence>
<comment type="caution">
    <text evidence="1">The sequence shown here is derived from an EMBL/GenBank/DDBJ whole genome shotgun (WGS) entry which is preliminary data.</text>
</comment>
<protein>
    <submittedName>
        <fullName evidence="1">Uncharacterized protein</fullName>
    </submittedName>
</protein>
<gene>
    <name evidence="1" type="ORF">IAC58_02970</name>
</gene>